<evidence type="ECO:0000256" key="2">
    <source>
        <dbReference type="ARBA" id="ARBA00010961"/>
    </source>
</evidence>
<comment type="caution">
    <text evidence="8">The sequence shown here is derived from an EMBL/GenBank/DDBJ whole genome shotgun (WGS) entry which is preliminary data.</text>
</comment>
<keyword evidence="9" id="KW-1185">Reference proteome</keyword>
<keyword evidence="6" id="KW-0814">Transposable element</keyword>
<sequence>MSDSIEPMAGAQRSTSGDSQEQVSGEAGEIIGAFLIRDEQQRLAVDLVAQARATGANLVGPEGLMAQLTKRVLEAALEAEMVEHLGYEAHDPQGRNGRNSRNGKRSRTVLSGVGPVEIDVPRDREGSFEPVIVKKRQRRLGSID</sequence>
<reference evidence="8 9" key="1">
    <citation type="submission" date="2021-05" db="EMBL/GenBank/DDBJ databases">
        <title>Kineosporia and Streptomyces sp. nov. two new marine actinobacteria isolated from Coral.</title>
        <authorList>
            <person name="Buangrab K."/>
            <person name="Sutthacheep M."/>
            <person name="Yeemin T."/>
            <person name="Harunari E."/>
            <person name="Igarashi Y."/>
            <person name="Kanchanasin P."/>
            <person name="Tanasupawat S."/>
            <person name="Phongsopitanun W."/>
        </authorList>
    </citation>
    <scope>NUCLEOTIDE SEQUENCE [LARGE SCALE GENOMIC DNA]</scope>
    <source>
        <strain evidence="8 9">J2-2</strain>
    </source>
</reference>
<keyword evidence="5 6" id="KW-0233">DNA recombination</keyword>
<evidence type="ECO:0000256" key="3">
    <source>
        <dbReference type="ARBA" id="ARBA00022578"/>
    </source>
</evidence>
<organism evidence="8 9">
    <name type="scientific">Kineosporia corallincola</name>
    <dbReference type="NCBI Taxonomy" id="2835133"/>
    <lineage>
        <taxon>Bacteria</taxon>
        <taxon>Bacillati</taxon>
        <taxon>Actinomycetota</taxon>
        <taxon>Actinomycetes</taxon>
        <taxon>Kineosporiales</taxon>
        <taxon>Kineosporiaceae</taxon>
        <taxon>Kineosporia</taxon>
    </lineage>
</organism>
<keyword evidence="3 6" id="KW-0815">Transposition</keyword>
<feature type="region of interest" description="Disordered" evidence="7">
    <location>
        <begin position="86"/>
        <end position="121"/>
    </location>
</feature>
<dbReference type="InterPro" id="IPR001207">
    <property type="entry name" value="Transposase_mutator"/>
</dbReference>
<accession>A0ABS5TI82</accession>
<evidence type="ECO:0000313" key="9">
    <source>
        <dbReference type="Proteomes" id="UP001197247"/>
    </source>
</evidence>
<protein>
    <recommendedName>
        <fullName evidence="6">Mutator family transposase</fullName>
    </recommendedName>
</protein>
<evidence type="ECO:0000256" key="6">
    <source>
        <dbReference type="RuleBase" id="RU365089"/>
    </source>
</evidence>
<evidence type="ECO:0000256" key="1">
    <source>
        <dbReference type="ARBA" id="ARBA00002190"/>
    </source>
</evidence>
<evidence type="ECO:0000256" key="7">
    <source>
        <dbReference type="SAM" id="MobiDB-lite"/>
    </source>
</evidence>
<dbReference type="EMBL" id="JAHBAY010000005">
    <property type="protein sequence ID" value="MBT0769901.1"/>
    <property type="molecule type" value="Genomic_DNA"/>
</dbReference>
<gene>
    <name evidence="8" type="ORF">KIH74_13270</name>
</gene>
<evidence type="ECO:0000256" key="5">
    <source>
        <dbReference type="ARBA" id="ARBA00023172"/>
    </source>
</evidence>
<dbReference type="Pfam" id="PF00872">
    <property type="entry name" value="Transposase_mut"/>
    <property type="match status" value="1"/>
</dbReference>
<evidence type="ECO:0000256" key="4">
    <source>
        <dbReference type="ARBA" id="ARBA00023125"/>
    </source>
</evidence>
<feature type="region of interest" description="Disordered" evidence="7">
    <location>
        <begin position="1"/>
        <end position="24"/>
    </location>
</feature>
<dbReference type="PANTHER" id="PTHR33217">
    <property type="entry name" value="TRANSPOSASE FOR INSERTION SEQUENCE ELEMENT IS1081"/>
    <property type="match status" value="1"/>
</dbReference>
<name>A0ABS5TI82_9ACTN</name>
<keyword evidence="4 6" id="KW-0238">DNA-binding</keyword>
<comment type="function">
    <text evidence="1 6">Required for the transposition of the insertion element.</text>
</comment>
<dbReference type="PANTHER" id="PTHR33217:SF8">
    <property type="entry name" value="MUTATOR FAMILY TRANSPOSASE"/>
    <property type="match status" value="1"/>
</dbReference>
<feature type="compositionally biased region" description="Polar residues" evidence="7">
    <location>
        <begin position="12"/>
        <end position="23"/>
    </location>
</feature>
<dbReference type="Proteomes" id="UP001197247">
    <property type="component" value="Unassembled WGS sequence"/>
</dbReference>
<comment type="similarity">
    <text evidence="2 6">Belongs to the transposase mutator family.</text>
</comment>
<proteinExistence type="inferred from homology"/>
<evidence type="ECO:0000313" key="8">
    <source>
        <dbReference type="EMBL" id="MBT0769901.1"/>
    </source>
</evidence>